<feature type="non-terminal residue" evidence="1">
    <location>
        <position position="1"/>
    </location>
</feature>
<dbReference type="EMBL" id="JANBUJ010000796">
    <property type="protein sequence ID" value="KAJ2770101.1"/>
    <property type="molecule type" value="Genomic_DNA"/>
</dbReference>
<protein>
    <submittedName>
        <fullName evidence="1">Uncharacterized protein</fullName>
    </submittedName>
</protein>
<reference evidence="1" key="1">
    <citation type="submission" date="2022-07" db="EMBL/GenBank/DDBJ databases">
        <title>Phylogenomic reconstructions and comparative analyses of Kickxellomycotina fungi.</title>
        <authorList>
            <person name="Reynolds N.K."/>
            <person name="Stajich J.E."/>
            <person name="Barry K."/>
            <person name="Grigoriev I.V."/>
            <person name="Crous P."/>
            <person name="Smith M.E."/>
        </authorList>
    </citation>
    <scope>NUCLEOTIDE SEQUENCE</scope>
    <source>
        <strain evidence="1">CBS 109366</strain>
    </source>
</reference>
<sequence length="307" mass="33242">LSTWARNSPLAVDHIVAGNFEQAMRLLRDQVGIASFDALKPAFLEIYAASRTVLPTVPFGAPLRIPLLTTAAGAARPQPAQIYSLASSLEQVQEGYRATTAAKFEEALALFRQLLLSLVFVRVGTADDASEVKQVVQTCREYIVGIEIELARAAIAKEEPTEEAATRLVELAAYFTHCQLRADHEKLALRLAMNTAYKQKCFKAAGEFAQRLLDLVPAAAVADKARKMITICDRQSRDALAIDYDARSPFVVCAASHSPIHRGDAAVECPYCGASYKPEFDGELCRVCTVARIGAKATGLCSHAAAE</sequence>
<evidence type="ECO:0000313" key="2">
    <source>
        <dbReference type="Proteomes" id="UP001140234"/>
    </source>
</evidence>
<accession>A0ACC1JZC0</accession>
<dbReference type="Proteomes" id="UP001140234">
    <property type="component" value="Unassembled WGS sequence"/>
</dbReference>
<name>A0ACC1JZC0_9FUNG</name>
<organism evidence="1 2">
    <name type="scientific">Coemansia nantahalensis</name>
    <dbReference type="NCBI Taxonomy" id="2789366"/>
    <lineage>
        <taxon>Eukaryota</taxon>
        <taxon>Fungi</taxon>
        <taxon>Fungi incertae sedis</taxon>
        <taxon>Zoopagomycota</taxon>
        <taxon>Kickxellomycotina</taxon>
        <taxon>Kickxellomycetes</taxon>
        <taxon>Kickxellales</taxon>
        <taxon>Kickxellaceae</taxon>
        <taxon>Coemansia</taxon>
    </lineage>
</organism>
<proteinExistence type="predicted"/>
<evidence type="ECO:0000313" key="1">
    <source>
        <dbReference type="EMBL" id="KAJ2770101.1"/>
    </source>
</evidence>
<keyword evidence="2" id="KW-1185">Reference proteome</keyword>
<comment type="caution">
    <text evidence="1">The sequence shown here is derived from an EMBL/GenBank/DDBJ whole genome shotgun (WGS) entry which is preliminary data.</text>
</comment>
<gene>
    <name evidence="1" type="ORF">IWQ57_002810</name>
</gene>